<sequence>MARCNTLSDRRAIFFTLFEDRIRREFQTQSADTMSTIVTAVSHILLPIPERPSILLCLASSDAKETGARIVRGIASAVMSAFQKPSYNVDKVTLNCSEYASTAEFWKFYEDTSERMRRDKVVVLKDFEKINAQVATALCHLADDTYAPFPQSIIIACLDIGNRFDSSNLKRQAPVTLAETFLEEKWEYFLDRVALTELLGRLTGRAVLIEREIPLRRRPGSLPSITGYLGPPPKLRRRRQIARSEMHI</sequence>
<proteinExistence type="predicted"/>
<evidence type="ECO:0000313" key="5">
    <source>
        <dbReference type="Proteomes" id="UP000829291"/>
    </source>
</evidence>
<evidence type="ECO:0000313" key="6">
    <source>
        <dbReference type="RefSeq" id="XP_046586624.1"/>
    </source>
</evidence>
<dbReference type="Proteomes" id="UP000829291">
    <property type="component" value="Chromosome 2"/>
</dbReference>
<dbReference type="GeneID" id="107225601"/>
<name>A0ABM3FF28_NEOLC</name>
<organism evidence="5 6">
    <name type="scientific">Neodiprion lecontei</name>
    <name type="common">Redheaded pine sawfly</name>
    <dbReference type="NCBI Taxonomy" id="441921"/>
    <lineage>
        <taxon>Eukaryota</taxon>
        <taxon>Metazoa</taxon>
        <taxon>Ecdysozoa</taxon>
        <taxon>Arthropoda</taxon>
        <taxon>Hexapoda</taxon>
        <taxon>Insecta</taxon>
        <taxon>Pterygota</taxon>
        <taxon>Neoptera</taxon>
        <taxon>Endopterygota</taxon>
        <taxon>Hymenoptera</taxon>
        <taxon>Tenthredinoidea</taxon>
        <taxon>Diprionidae</taxon>
        <taxon>Diprioninae</taxon>
        <taxon>Neodiprion</taxon>
    </lineage>
</organism>
<protein>
    <submittedName>
        <fullName evidence="6">Uncharacterized protein LOC107225601</fullName>
    </submittedName>
</protein>
<keyword evidence="5" id="KW-1185">Reference proteome</keyword>
<keyword evidence="3" id="KW-1133">Transmembrane helix</keyword>
<reference evidence="6" key="1">
    <citation type="submission" date="2025-08" db="UniProtKB">
        <authorList>
            <consortium name="RefSeq"/>
        </authorList>
    </citation>
    <scope>IDENTIFICATION</scope>
    <source>
        <tissue evidence="6">Thorax and Abdomen</tissue>
    </source>
</reference>
<dbReference type="InterPro" id="IPR038599">
    <property type="entry name" value="LAP1C-like_C_sf"/>
</dbReference>
<evidence type="ECO:0000256" key="1">
    <source>
        <dbReference type="ARBA" id="ARBA00004370"/>
    </source>
</evidence>
<comment type="subcellular location">
    <subcellularLocation>
        <location evidence="1">Membrane</location>
    </subcellularLocation>
</comment>
<keyword evidence="2" id="KW-0812">Transmembrane</keyword>
<evidence type="ECO:0000256" key="2">
    <source>
        <dbReference type="ARBA" id="ARBA00022692"/>
    </source>
</evidence>
<dbReference type="RefSeq" id="XP_046586624.1">
    <property type="nucleotide sequence ID" value="XM_046730668.1"/>
</dbReference>
<accession>A0ABM3FF28</accession>
<evidence type="ECO:0000256" key="3">
    <source>
        <dbReference type="ARBA" id="ARBA00022989"/>
    </source>
</evidence>
<evidence type="ECO:0000256" key="4">
    <source>
        <dbReference type="ARBA" id="ARBA00023136"/>
    </source>
</evidence>
<dbReference type="Gene3D" id="3.40.50.12190">
    <property type="match status" value="1"/>
</dbReference>
<gene>
    <name evidence="6" type="primary">LOC107225601</name>
</gene>
<keyword evidence="4" id="KW-0472">Membrane</keyword>